<reference evidence="3" key="1">
    <citation type="submission" date="2017-02" db="EMBL/GenBank/DDBJ databases">
        <authorList>
            <person name="Tafer H."/>
            <person name="Lopandic K."/>
        </authorList>
    </citation>
    <scope>NUCLEOTIDE SEQUENCE [LARGE SCALE GENOMIC DNA]</scope>
    <source>
        <strain evidence="3">CBS 366.77</strain>
    </source>
</reference>
<feature type="region of interest" description="Disordered" evidence="1">
    <location>
        <begin position="28"/>
        <end position="114"/>
    </location>
</feature>
<evidence type="ECO:0000256" key="1">
    <source>
        <dbReference type="SAM" id="MobiDB-lite"/>
    </source>
</evidence>
<dbReference type="STRING" id="2070753.A0A3A2ZGZ3"/>
<evidence type="ECO:0000313" key="3">
    <source>
        <dbReference type="Proteomes" id="UP000266188"/>
    </source>
</evidence>
<proteinExistence type="predicted"/>
<dbReference type="OrthoDB" id="2137750at2759"/>
<dbReference type="Proteomes" id="UP000266188">
    <property type="component" value="Unassembled WGS sequence"/>
</dbReference>
<dbReference type="Pfam" id="PF10685">
    <property type="entry name" value="KGG"/>
    <property type="match status" value="1"/>
</dbReference>
<keyword evidence="3" id="KW-1185">Reference proteome</keyword>
<evidence type="ECO:0000313" key="2">
    <source>
        <dbReference type="EMBL" id="RJE22276.1"/>
    </source>
</evidence>
<dbReference type="InterPro" id="IPR019626">
    <property type="entry name" value="Stress-induced_KGG_rpt"/>
</dbReference>
<feature type="compositionally biased region" description="Basic residues" evidence="1">
    <location>
        <begin position="44"/>
        <end position="57"/>
    </location>
</feature>
<name>A0A3A2ZGZ3_9EURO</name>
<sequence>MQRYLFRAGLINHPATWNLRRLAIETHPNPGNFANRSKEEMAKISRKGGRKGGKHKGVGGFHEMDPKKQHAIASRGGHAANKAAVRREGSSRGTSAAEGTPSSAPPGFNETATS</sequence>
<gene>
    <name evidence="2" type="ORF">PHISCL_05368</name>
</gene>
<dbReference type="EMBL" id="MVGC01000176">
    <property type="protein sequence ID" value="RJE22276.1"/>
    <property type="molecule type" value="Genomic_DNA"/>
</dbReference>
<dbReference type="AlphaFoldDB" id="A0A3A2ZGZ3"/>
<accession>A0A3A2ZGZ3</accession>
<organism evidence="2 3">
    <name type="scientific">Aspergillus sclerotialis</name>
    <dbReference type="NCBI Taxonomy" id="2070753"/>
    <lineage>
        <taxon>Eukaryota</taxon>
        <taxon>Fungi</taxon>
        <taxon>Dikarya</taxon>
        <taxon>Ascomycota</taxon>
        <taxon>Pezizomycotina</taxon>
        <taxon>Eurotiomycetes</taxon>
        <taxon>Eurotiomycetidae</taxon>
        <taxon>Eurotiales</taxon>
        <taxon>Aspergillaceae</taxon>
        <taxon>Aspergillus</taxon>
        <taxon>Aspergillus subgen. Polypaecilum</taxon>
    </lineage>
</organism>
<protein>
    <submittedName>
        <fullName evidence="2">Conidiation-specific protein Con-10</fullName>
    </submittedName>
</protein>
<comment type="caution">
    <text evidence="2">The sequence shown here is derived from an EMBL/GenBank/DDBJ whole genome shotgun (WGS) entry which is preliminary data.</text>
</comment>